<proteinExistence type="predicted"/>
<keyword evidence="2" id="KW-1185">Reference proteome</keyword>
<organism evidence="1 2">
    <name type="scientific">Kockovaella imperatae</name>
    <dbReference type="NCBI Taxonomy" id="4999"/>
    <lineage>
        <taxon>Eukaryota</taxon>
        <taxon>Fungi</taxon>
        <taxon>Dikarya</taxon>
        <taxon>Basidiomycota</taxon>
        <taxon>Agaricomycotina</taxon>
        <taxon>Tremellomycetes</taxon>
        <taxon>Tremellales</taxon>
        <taxon>Cuniculitremaceae</taxon>
        <taxon>Kockovaella</taxon>
    </lineage>
</organism>
<evidence type="ECO:0000313" key="2">
    <source>
        <dbReference type="Proteomes" id="UP000193218"/>
    </source>
</evidence>
<evidence type="ECO:0000313" key="1">
    <source>
        <dbReference type="EMBL" id="ORX34297.1"/>
    </source>
</evidence>
<protein>
    <submittedName>
        <fullName evidence="1">Uncharacterized protein</fullName>
    </submittedName>
</protein>
<dbReference type="GeneID" id="33558818"/>
<dbReference type="AlphaFoldDB" id="A0A1Y1U9V8"/>
<name>A0A1Y1U9V8_9TREE</name>
<dbReference type="Proteomes" id="UP000193218">
    <property type="component" value="Unassembled WGS sequence"/>
</dbReference>
<sequence length="102" mass="11652">MHWKSRRIGVAAIQSVCTCAWSWLPLLSPSFDRSPIDRHRAIVCRPIKLLGSMNVHQATSGAHIPREVEAFCKDKQRCRSCTFHPFMKTPCMFGFLCDSDRS</sequence>
<accession>A0A1Y1U9V8</accession>
<dbReference type="EMBL" id="NBSH01000015">
    <property type="protein sequence ID" value="ORX34297.1"/>
    <property type="molecule type" value="Genomic_DNA"/>
</dbReference>
<dbReference type="RefSeq" id="XP_021868575.1">
    <property type="nucleotide sequence ID" value="XM_022017009.1"/>
</dbReference>
<reference evidence="1 2" key="1">
    <citation type="submission" date="2017-03" db="EMBL/GenBank/DDBJ databases">
        <title>Widespread Adenine N6-methylation of Active Genes in Fungi.</title>
        <authorList>
            <consortium name="DOE Joint Genome Institute"/>
            <person name="Mondo S.J."/>
            <person name="Dannebaum R.O."/>
            <person name="Kuo R.C."/>
            <person name="Louie K.B."/>
            <person name="Bewick A.J."/>
            <person name="Labutti K."/>
            <person name="Haridas S."/>
            <person name="Kuo A."/>
            <person name="Salamov A."/>
            <person name="Ahrendt S.R."/>
            <person name="Lau R."/>
            <person name="Bowen B.P."/>
            <person name="Lipzen A."/>
            <person name="Sullivan W."/>
            <person name="Andreopoulos W.B."/>
            <person name="Clum A."/>
            <person name="Lindquist E."/>
            <person name="Daum C."/>
            <person name="Northen T.R."/>
            <person name="Ramamoorthy G."/>
            <person name="Schmitz R.J."/>
            <person name="Gryganskyi A."/>
            <person name="Culley D."/>
            <person name="Magnuson J."/>
            <person name="James T.Y."/>
            <person name="O'Malley M.A."/>
            <person name="Stajich J.E."/>
            <person name="Spatafora J.W."/>
            <person name="Visel A."/>
            <person name="Grigoriev I.V."/>
        </authorList>
    </citation>
    <scope>NUCLEOTIDE SEQUENCE [LARGE SCALE GENOMIC DNA]</scope>
    <source>
        <strain evidence="1 2">NRRL Y-17943</strain>
    </source>
</reference>
<dbReference type="InParanoid" id="A0A1Y1U9V8"/>
<gene>
    <name evidence="1" type="ORF">BD324DRAFT_637440</name>
</gene>
<comment type="caution">
    <text evidence="1">The sequence shown here is derived from an EMBL/GenBank/DDBJ whole genome shotgun (WGS) entry which is preliminary data.</text>
</comment>